<evidence type="ECO:0000313" key="3">
    <source>
        <dbReference type="EMBL" id="MRH74006.1"/>
    </source>
</evidence>
<keyword evidence="1" id="KW-0812">Transmembrane</keyword>
<dbReference type="AlphaFoldDB" id="A0A6N7QBQ7"/>
<gene>
    <name evidence="2" type="ORF">GIY21_05140</name>
    <name evidence="3" type="ORF">GIY22_05130</name>
</gene>
<dbReference type="EMBL" id="WJPM01000003">
    <property type="protein sequence ID" value="MRH74006.1"/>
    <property type="molecule type" value="Genomic_DNA"/>
</dbReference>
<evidence type="ECO:0000313" key="2">
    <source>
        <dbReference type="EMBL" id="MRG99674.1"/>
    </source>
</evidence>
<protein>
    <submittedName>
        <fullName evidence="2">Uncharacterized protein</fullName>
    </submittedName>
</protein>
<dbReference type="Proteomes" id="UP000439314">
    <property type="component" value="Unassembled WGS sequence"/>
</dbReference>
<comment type="caution">
    <text evidence="2">The sequence shown here is derived from an EMBL/GenBank/DDBJ whole genome shotgun (WGS) entry which is preliminary data.</text>
</comment>
<keyword evidence="4" id="KW-1185">Reference proteome</keyword>
<feature type="transmembrane region" description="Helical" evidence="1">
    <location>
        <begin position="12"/>
        <end position="34"/>
    </location>
</feature>
<feature type="transmembrane region" description="Helical" evidence="1">
    <location>
        <begin position="46"/>
        <end position="71"/>
    </location>
</feature>
<organism evidence="2 5">
    <name type="scientific">Xanthomonas sontii</name>
    <dbReference type="NCBI Taxonomy" id="2650745"/>
    <lineage>
        <taxon>Bacteria</taxon>
        <taxon>Pseudomonadati</taxon>
        <taxon>Pseudomonadota</taxon>
        <taxon>Gammaproteobacteria</taxon>
        <taxon>Lysobacterales</taxon>
        <taxon>Lysobacteraceae</taxon>
        <taxon>Xanthomonas</taxon>
    </lineage>
</organism>
<keyword evidence="1" id="KW-1133">Transmembrane helix</keyword>
<evidence type="ECO:0000313" key="4">
    <source>
        <dbReference type="Proteomes" id="UP000437931"/>
    </source>
</evidence>
<dbReference type="Proteomes" id="UP000437931">
    <property type="component" value="Unassembled WGS sequence"/>
</dbReference>
<proteinExistence type="predicted"/>
<evidence type="ECO:0000256" key="1">
    <source>
        <dbReference type="SAM" id="Phobius"/>
    </source>
</evidence>
<keyword evidence="1" id="KW-0472">Membrane</keyword>
<dbReference type="EMBL" id="WJPN01000003">
    <property type="protein sequence ID" value="MRG99674.1"/>
    <property type="molecule type" value="Genomic_DNA"/>
</dbReference>
<reference evidence="3" key="2">
    <citation type="journal article" date="2020" name="Plant Dis.">
        <title>A Grain Rot of Rice in Iran Caused by a Xanthomonas Strain Closely Related to X. sacchari.</title>
        <authorList>
            <person name="Mirghasempour S.A."/>
            <person name="Huang S."/>
            <person name="Studholme D.J."/>
            <person name="Brady C.L."/>
        </authorList>
    </citation>
    <scope>NUCLEOTIDE SEQUENCE</scope>
    <source>
        <strain evidence="3">SAM114</strain>
    </source>
</reference>
<sequence length="95" mass="9889">MTATGRSSESRVARWFFTAAVLVFPAALLVYFSWRSSTGLADSYGMGLMYCLIAAVGLAAPLALIGALIWAAGRFGGGSVPAPLPRPSEPPEGNQ</sequence>
<evidence type="ECO:0000313" key="5">
    <source>
        <dbReference type="Proteomes" id="UP000439314"/>
    </source>
</evidence>
<name>A0A6N7QBQ7_9XANT</name>
<reference evidence="4 5" key="1">
    <citation type="submission" date="2019-11" db="EMBL/GenBank/DDBJ databases">
        <title>First report of rice panicle blight caused by Xanthomonas sp. in Iran.</title>
        <authorList>
            <person name="Mirghasempour S.A."/>
            <person name="Huang S."/>
            <person name="Brady C.L."/>
            <person name="Studholme D.J."/>
        </authorList>
    </citation>
    <scope>NUCLEOTIDE SEQUENCE [LARGE SCALE GENOMIC DNA]</scope>
    <source>
        <strain evidence="2 5">ASD011</strain>
        <strain evidence="4">SAM114</strain>
    </source>
</reference>
<dbReference type="RefSeq" id="WP_242004236.1">
    <property type="nucleotide sequence ID" value="NZ_WJPM01000003.1"/>
</dbReference>
<accession>A0A6N7QBQ7</accession>